<dbReference type="KEGG" id="laj:A0128_20375"/>
<organism evidence="1 2">
    <name type="scientific">Leptospira tipperaryensis</name>
    <dbReference type="NCBI Taxonomy" id="2564040"/>
    <lineage>
        <taxon>Bacteria</taxon>
        <taxon>Pseudomonadati</taxon>
        <taxon>Spirochaetota</taxon>
        <taxon>Spirochaetia</taxon>
        <taxon>Leptospirales</taxon>
        <taxon>Leptospiraceae</taxon>
        <taxon>Leptospira</taxon>
    </lineage>
</organism>
<gene>
    <name evidence="1" type="ORF">A0128_20375</name>
</gene>
<sequence length="401" mass="47080">MTQVEYILIFSKTDSYIKSIKSLKNLLSTNEEISISDKKLTYKKELYDLNVKIGEVKGKEQIYFDLLLSTTKQKSPKSLNGLLKDIRKLIITAGGNLSSVHDDLSLEYNQKLYPELYKIENKLRKLITKFMLLHVGIEWTAETLPKELQGINSDKKKEKHSNFLHSTDFIHLGDYLFKPYSKVDILKYLLDSSKHGNKKKLTSKAILEILPKSNWERYFKKIIKIEDAQLEKKWKRLYDLRCLIAHNNFISEGEFNEALSLIKELDKVFEDAIRKIDNITIPDDERGQVYESVVSTINENTGSFIFEWQKFELSIFELAHLLKIDIRKRYSIGETLQVLLEKKYVSEEFYRETIRLNRFRNHLVHTGLNIAGEQELLDMISKIKEINYSIELVRQKIQNDV</sequence>
<accession>A0A1D7V3H3</accession>
<dbReference type="AlphaFoldDB" id="A0A1D7V3H3"/>
<dbReference type="Proteomes" id="UP000094197">
    <property type="component" value="Chromosome 2"/>
</dbReference>
<dbReference type="EMBL" id="CP015218">
    <property type="protein sequence ID" value="AOP36376.1"/>
    <property type="molecule type" value="Genomic_DNA"/>
</dbReference>
<dbReference type="RefSeq" id="WP_069609595.1">
    <property type="nucleotide sequence ID" value="NZ_CP015218.1"/>
</dbReference>
<evidence type="ECO:0000313" key="1">
    <source>
        <dbReference type="EMBL" id="AOP36376.1"/>
    </source>
</evidence>
<name>A0A1D7V3H3_9LEPT</name>
<keyword evidence="2" id="KW-1185">Reference proteome</keyword>
<reference evidence="1 2" key="1">
    <citation type="submission" date="2016-04" db="EMBL/GenBank/DDBJ databases">
        <title>Complete genome seqeunce of Leptospira alstonii serovar Room22.</title>
        <authorList>
            <person name="Nally J.E."/>
            <person name="Bayles D.O."/>
            <person name="Hurley D."/>
            <person name="Fanning S."/>
            <person name="McMahon B.J."/>
            <person name="Arent Z."/>
        </authorList>
    </citation>
    <scope>NUCLEOTIDE SEQUENCE [LARGE SCALE GENOMIC DNA]</scope>
    <source>
        <strain evidence="1 2">GWTS #1</strain>
    </source>
</reference>
<protein>
    <submittedName>
        <fullName evidence="1">Uncharacterized protein</fullName>
    </submittedName>
</protein>
<dbReference type="OrthoDB" id="1237440at2"/>
<proteinExistence type="predicted"/>
<evidence type="ECO:0000313" key="2">
    <source>
        <dbReference type="Proteomes" id="UP000094197"/>
    </source>
</evidence>